<keyword evidence="10" id="KW-1185">Reference proteome</keyword>
<dbReference type="PANTHER" id="PTHR13170">
    <property type="entry name" value="O-GLCNACASE"/>
    <property type="match status" value="1"/>
</dbReference>
<dbReference type="AlphaFoldDB" id="A0A6P4Z5F8"/>
<keyword evidence="1" id="KW-0378">Hydrolase</keyword>
<evidence type="ECO:0000313" key="11">
    <source>
        <dbReference type="RefSeq" id="XP_019626312.1"/>
    </source>
</evidence>
<dbReference type="Proteomes" id="UP000515135">
    <property type="component" value="Unplaced"/>
</dbReference>
<evidence type="ECO:0000313" key="10">
    <source>
        <dbReference type="Proteomes" id="UP000515135"/>
    </source>
</evidence>
<reference evidence="11" key="1">
    <citation type="submission" date="2025-08" db="UniProtKB">
        <authorList>
            <consortium name="RefSeq"/>
        </authorList>
    </citation>
    <scope>IDENTIFICATION</scope>
    <source>
        <tissue evidence="11">Gonad</tissue>
    </source>
</reference>
<dbReference type="Gene3D" id="3.20.20.80">
    <property type="entry name" value="Glycosidases"/>
    <property type="match status" value="1"/>
</dbReference>
<evidence type="ECO:0000256" key="4">
    <source>
        <dbReference type="ARBA" id="ARBA00050933"/>
    </source>
</evidence>
<comment type="catalytic activity">
    <reaction evidence="5">
        <text>3-O-(N-acetyl-beta-D-glucosaminyl)-L-threonyl-[protein] + H2O = L-threonyl-[protein] + N-acetyl-D-glucosamine</text>
        <dbReference type="Rhea" id="RHEA:48892"/>
        <dbReference type="Rhea" id="RHEA-COMP:11060"/>
        <dbReference type="Rhea" id="RHEA-COMP:12252"/>
        <dbReference type="ChEBI" id="CHEBI:15377"/>
        <dbReference type="ChEBI" id="CHEBI:30013"/>
        <dbReference type="ChEBI" id="CHEBI:90840"/>
        <dbReference type="ChEBI" id="CHEBI:506227"/>
        <dbReference type="EC" id="3.2.1.169"/>
    </reaction>
</comment>
<dbReference type="Gene3D" id="3.40.630.30">
    <property type="match status" value="1"/>
</dbReference>
<dbReference type="SUPFAM" id="SSF51445">
    <property type="entry name" value="(Trans)glycosidases"/>
    <property type="match status" value="1"/>
</dbReference>
<dbReference type="EC" id="3.2.1.169" evidence="6"/>
<dbReference type="InterPro" id="IPR016181">
    <property type="entry name" value="Acyl_CoA_acyltransferase"/>
</dbReference>
<dbReference type="InterPro" id="IPR011496">
    <property type="entry name" value="O-GlcNAcase_cat"/>
</dbReference>
<proteinExistence type="predicted"/>
<dbReference type="FunFam" id="3.20.20.80:FF:000009">
    <property type="entry name" value="O-GlcNAcase BT_4395"/>
    <property type="match status" value="1"/>
</dbReference>
<evidence type="ECO:0000256" key="3">
    <source>
        <dbReference type="ARBA" id="ARBA00030512"/>
    </source>
</evidence>
<dbReference type="GO" id="GO:0009100">
    <property type="term" value="P:glycoprotein metabolic process"/>
    <property type="evidence" value="ECO:0007669"/>
    <property type="project" value="TreeGrafter"/>
</dbReference>
<evidence type="ECO:0000259" key="9">
    <source>
        <dbReference type="PROSITE" id="PS52009"/>
    </source>
</evidence>
<feature type="compositionally biased region" description="Low complexity" evidence="8">
    <location>
        <begin position="445"/>
        <end position="460"/>
    </location>
</feature>
<dbReference type="GO" id="GO:0102571">
    <property type="term" value="F:[protein]-3-O-(N-acetyl-D-glucosaminyl)-L-serine/L-threonine O-N-acetyl-alpha-D-glucosaminase activity"/>
    <property type="evidence" value="ECO:0007669"/>
    <property type="project" value="UniProtKB-EC"/>
</dbReference>
<evidence type="ECO:0000256" key="6">
    <source>
        <dbReference type="ARBA" id="ARBA00066938"/>
    </source>
</evidence>
<comment type="catalytic activity">
    <reaction evidence="4">
        <text>3-O-(N-acetyl-beta-D-glucosaminyl)-L-seryl-[protein] + H2O = N-acetyl-D-glucosamine + L-seryl-[protein]</text>
        <dbReference type="Rhea" id="RHEA:48876"/>
        <dbReference type="Rhea" id="RHEA-COMP:9863"/>
        <dbReference type="Rhea" id="RHEA-COMP:12251"/>
        <dbReference type="ChEBI" id="CHEBI:15377"/>
        <dbReference type="ChEBI" id="CHEBI:29999"/>
        <dbReference type="ChEBI" id="CHEBI:90838"/>
        <dbReference type="ChEBI" id="CHEBI:506227"/>
        <dbReference type="EC" id="3.2.1.169"/>
    </reaction>
</comment>
<sequence>MPPMANVNGNVVCSNRFLRGVVEGFYGKPWTTDQRRELFRRMNKMGLNTYLYAPKDDYKHRAYWRDLYSVEEAEHLTSLIAEASESSVTFVYALSPGLDITFSSAKDVTFLKRKLEQVSHFGCKAFALLFDDIETDMCIADKEVFQSFAHAQVSVTNEVYQHLGQPTFLFCPTEYCESRAVPDIESSQYLTTIGSKLLPDIDVLWTGPRVVSKIISVEHIQKVTKTIKRPPVIWDNIHANDYDQKRVFLGPYDGRSTALMPHLHGVLTNPNCEFESNFMALHTLATWSKSTVDVTKKEAEGGDNSTVTSDIKLETEGVTEDSSAKSEGGLYDRNAALKLALKDWMEELKTPKTGAMGVLKRSGNVSVITDSVTTVNTCMTMTPTTTSSCTQPVMCPVNTLTGEPIDIPKLPSSPSTDSAFDSVTSASSESKESEEGEGLEPMDISSSPAVSSTPPASALSESTSSKQEGGDVAKKAEETQPCTTVTADGKVPETETMQIDYEGVDMSPSNPLEMQTDTEEIKSRINLLYTAQPVTLDDLAMLVDLFYLPFEHGPFGMHLIEEFIWLKTNSRIVSKCKRTLRSTAEDVKEWHERAEKYDKSCQSVMDMVNRLLNAPNRAAVYELFPYVYELKGVVALMKSFVKWLAGGRDLTSNFTHMIRWGGCTWCNRGYKDAFLHGKEEPWVFRGGLTGELQRLLPIDGAGDLFQQRAPESPQSSIYIIRPYLHTDQDDVYEVCRKTCDDGLDGTDVFPDHPALIGDKLVGSFLTLSPEFCFVALDASEKVCGYVVAALDAKDFYKKFEVAWLTDLCNKYPKPKAEGNLSPAEEIINSFHNYKVYLPPNLYKRFPSLLRMSLLPQFLMDDPGVAKNMMACLFAALKANGSNGVYCEVNIGDKRMLEFYTKMGFFDVPMLDEYSEEVLILGRSF</sequence>
<name>A0A6P4Z5F8_BRABE</name>
<dbReference type="InterPro" id="IPR051822">
    <property type="entry name" value="Glycosyl_Hydrolase_84"/>
</dbReference>
<keyword evidence="2" id="KW-0326">Glycosidase</keyword>
<feature type="region of interest" description="Disordered" evidence="8">
    <location>
        <begin position="405"/>
        <end position="487"/>
    </location>
</feature>
<evidence type="ECO:0000256" key="7">
    <source>
        <dbReference type="ARBA" id="ARBA00076634"/>
    </source>
</evidence>
<accession>A0A6P4Z5F8</accession>
<dbReference type="KEGG" id="bbel:109471441"/>
<feature type="compositionally biased region" description="Polar residues" evidence="8">
    <location>
        <begin position="412"/>
        <end position="421"/>
    </location>
</feature>
<dbReference type="Gene3D" id="1.20.58.240">
    <property type="entry name" value="STAT, domain 1"/>
    <property type="match status" value="1"/>
</dbReference>
<gene>
    <name evidence="11" type="primary">LOC109471441</name>
</gene>
<dbReference type="Pfam" id="PF07555">
    <property type="entry name" value="NAGidase"/>
    <property type="match status" value="1"/>
</dbReference>
<dbReference type="OrthoDB" id="9975416at2759"/>
<dbReference type="RefSeq" id="XP_019626312.1">
    <property type="nucleotide sequence ID" value="XM_019770753.1"/>
</dbReference>
<evidence type="ECO:0000256" key="2">
    <source>
        <dbReference type="ARBA" id="ARBA00023295"/>
    </source>
</evidence>
<protein>
    <recommendedName>
        <fullName evidence="6">protein O-GlcNAcase</fullName>
        <ecNumber evidence="6">3.2.1.169</ecNumber>
    </recommendedName>
    <alternativeName>
        <fullName evidence="3">Beta-N-acetylhexosaminidase</fullName>
    </alternativeName>
    <alternativeName>
        <fullName evidence="7">Beta-hexosaminidase</fullName>
    </alternativeName>
</protein>
<dbReference type="GeneID" id="109471441"/>
<dbReference type="SUPFAM" id="SSF55729">
    <property type="entry name" value="Acyl-CoA N-acyltransferases (Nat)"/>
    <property type="match status" value="1"/>
</dbReference>
<evidence type="ECO:0000256" key="1">
    <source>
        <dbReference type="ARBA" id="ARBA00022801"/>
    </source>
</evidence>
<dbReference type="GO" id="GO:0016231">
    <property type="term" value="F:beta-N-acetylglucosaminidase activity"/>
    <property type="evidence" value="ECO:0007669"/>
    <property type="project" value="TreeGrafter"/>
</dbReference>
<dbReference type="PROSITE" id="PS52009">
    <property type="entry name" value="GH84"/>
    <property type="match status" value="1"/>
</dbReference>
<evidence type="ECO:0000256" key="8">
    <source>
        <dbReference type="SAM" id="MobiDB-lite"/>
    </source>
</evidence>
<feature type="domain" description="GH84" evidence="9">
    <location>
        <begin position="17"/>
        <end position="292"/>
    </location>
</feature>
<feature type="compositionally biased region" description="Basic and acidic residues" evidence="8">
    <location>
        <begin position="468"/>
        <end position="478"/>
    </location>
</feature>
<dbReference type="InterPro" id="IPR017853">
    <property type="entry name" value="GH"/>
</dbReference>
<organism evidence="10 11">
    <name type="scientific">Branchiostoma belcheri</name>
    <name type="common">Amphioxus</name>
    <dbReference type="NCBI Taxonomy" id="7741"/>
    <lineage>
        <taxon>Eukaryota</taxon>
        <taxon>Metazoa</taxon>
        <taxon>Chordata</taxon>
        <taxon>Cephalochordata</taxon>
        <taxon>Leptocardii</taxon>
        <taxon>Amphioxiformes</taxon>
        <taxon>Branchiostomatidae</taxon>
        <taxon>Branchiostoma</taxon>
    </lineage>
</organism>
<dbReference type="PANTHER" id="PTHR13170:SF16">
    <property type="entry name" value="PROTEIN O-GLCNACASE"/>
    <property type="match status" value="1"/>
</dbReference>
<evidence type="ECO:0000256" key="5">
    <source>
        <dbReference type="ARBA" id="ARBA00052136"/>
    </source>
</evidence>